<name>A0A0P6WER9_9HYPH</name>
<reference evidence="1 2" key="1">
    <citation type="submission" date="2015-09" db="EMBL/GenBank/DDBJ databases">
        <authorList>
            <person name="Jackson K.R."/>
            <person name="Lunt B.L."/>
            <person name="Fisher J.N.B."/>
            <person name="Gardner A.V."/>
            <person name="Bailey M.E."/>
            <person name="Deus L.M."/>
            <person name="Earl A.S."/>
            <person name="Gibby P.D."/>
            <person name="Hartmann K.A."/>
            <person name="Liu J.E."/>
            <person name="Manci A.M."/>
            <person name="Nielsen D.A."/>
            <person name="Solomon M.B."/>
            <person name="Breakwell D.P."/>
            <person name="Burnett S.H."/>
            <person name="Grose J.H."/>
        </authorList>
    </citation>
    <scope>NUCLEOTIDE SEQUENCE [LARGE SCALE GENOMIC DNA]</scope>
    <source>
        <strain evidence="1 2">16</strain>
    </source>
</reference>
<reference evidence="1 2" key="2">
    <citation type="submission" date="2015-10" db="EMBL/GenBank/DDBJ databases">
        <title>Draft Genome Sequence of Prosthecomicrobium hirschii ATCC 27832.</title>
        <authorList>
            <person name="Daniel J."/>
            <person name="Givan S.A."/>
            <person name="Brun Y.V."/>
            <person name="Brown P.J."/>
        </authorList>
    </citation>
    <scope>NUCLEOTIDE SEQUENCE [LARGE SCALE GENOMIC DNA]</scope>
    <source>
        <strain evidence="1 2">16</strain>
    </source>
</reference>
<proteinExistence type="predicted"/>
<comment type="caution">
    <text evidence="1">The sequence shown here is derived from an EMBL/GenBank/DDBJ whole genome shotgun (WGS) entry which is preliminary data.</text>
</comment>
<keyword evidence="2" id="KW-1185">Reference proteome</keyword>
<dbReference type="Proteomes" id="UP000048984">
    <property type="component" value="Unassembled WGS sequence"/>
</dbReference>
<dbReference type="EMBL" id="LJYW01000001">
    <property type="protein sequence ID" value="KPL53099.1"/>
    <property type="molecule type" value="Genomic_DNA"/>
</dbReference>
<gene>
    <name evidence="1" type="ORF">ABB55_13460</name>
</gene>
<dbReference type="AlphaFoldDB" id="A0A0P6WER9"/>
<evidence type="ECO:0000313" key="2">
    <source>
        <dbReference type="Proteomes" id="UP000048984"/>
    </source>
</evidence>
<evidence type="ECO:0000313" key="1">
    <source>
        <dbReference type="EMBL" id="KPL53099.1"/>
    </source>
</evidence>
<sequence length="108" mass="11857">MTVIRREDGDILEIKRGCFLQIDQGKRIILIMLAKNEDCVHAGKNHGEAMPDAFRCLRAIAIRSIDEGDGFAIRGCNGQSVFVSVGHAGQLTQLNGFAFQTEDIPVVK</sequence>
<accession>A0A0P6WER9</accession>
<organism evidence="1 2">
    <name type="scientific">Prosthecodimorpha hirschii</name>
    <dbReference type="NCBI Taxonomy" id="665126"/>
    <lineage>
        <taxon>Bacteria</taxon>
        <taxon>Pseudomonadati</taxon>
        <taxon>Pseudomonadota</taxon>
        <taxon>Alphaproteobacteria</taxon>
        <taxon>Hyphomicrobiales</taxon>
        <taxon>Ancalomicrobiaceae</taxon>
        <taxon>Prosthecodimorpha</taxon>
    </lineage>
</organism>
<protein>
    <submittedName>
        <fullName evidence="1">Uncharacterized protein</fullName>
    </submittedName>
</protein>